<evidence type="ECO:0000313" key="16">
    <source>
        <dbReference type="Proteomes" id="UP000824082"/>
    </source>
</evidence>
<keyword evidence="10 13" id="KW-0233">DNA recombination</keyword>
<feature type="binding site" evidence="13">
    <location>
        <position position="140"/>
    </location>
    <ligand>
        <name>Mg(2+)</name>
        <dbReference type="ChEBI" id="CHEBI:18420"/>
        <label>1</label>
    </ligand>
</feature>
<sequence length="159" mass="17601">MRIMGIDPGYAIVGVGIVDYHRNRFSTLEYGAITTTPDQLFPKRLQTIYEDYTTLLDRFHPEAVSIEKLYFGNNVTTGIDVAQARGLILLGAAQRNIPVFEYSPVQIKQAVVGYGNAEKHQVIYMTTKLLNLKQAPKPDDVADALAVAITHAHCCGIVH</sequence>
<evidence type="ECO:0000256" key="7">
    <source>
        <dbReference type="ARBA" id="ARBA00022801"/>
    </source>
</evidence>
<dbReference type="Proteomes" id="UP000824082">
    <property type="component" value="Unassembled WGS sequence"/>
</dbReference>
<organism evidence="15 16">
    <name type="scientific">Candidatus Egerieicola faecale</name>
    <dbReference type="NCBI Taxonomy" id="2840774"/>
    <lineage>
        <taxon>Bacteria</taxon>
        <taxon>Bacillati</taxon>
        <taxon>Bacillota</taxon>
        <taxon>Clostridia</taxon>
        <taxon>Eubacteriales</taxon>
        <taxon>Oscillospiraceae</taxon>
        <taxon>Oscillospiraceae incertae sedis</taxon>
        <taxon>Candidatus Egerieicola</taxon>
    </lineage>
</organism>
<comment type="subunit">
    <text evidence="13">Homodimer which binds Holliday junction (HJ) DNA. The HJ becomes 2-fold symmetrical on binding to RuvC with unstacked arms; it has a different conformation from HJ DNA in complex with RuvA. In the full resolvosome a probable DNA-RuvA(4)-RuvB(12)-RuvC(2) complex forms which resolves the HJ.</text>
</comment>
<evidence type="ECO:0000256" key="10">
    <source>
        <dbReference type="ARBA" id="ARBA00023172"/>
    </source>
</evidence>
<reference evidence="15" key="2">
    <citation type="journal article" date="2021" name="PeerJ">
        <title>Extensive microbial diversity within the chicken gut microbiome revealed by metagenomics and culture.</title>
        <authorList>
            <person name="Gilroy R."/>
            <person name="Ravi A."/>
            <person name="Getino M."/>
            <person name="Pursley I."/>
            <person name="Horton D.L."/>
            <person name="Alikhan N.F."/>
            <person name="Baker D."/>
            <person name="Gharbi K."/>
            <person name="Hall N."/>
            <person name="Watson M."/>
            <person name="Adriaenssens E.M."/>
            <person name="Foster-Nyarko E."/>
            <person name="Jarju S."/>
            <person name="Secka A."/>
            <person name="Antonio M."/>
            <person name="Oren A."/>
            <person name="Chaudhuri R.R."/>
            <person name="La Ragione R."/>
            <person name="Hildebrand F."/>
            <person name="Pallen M.J."/>
        </authorList>
    </citation>
    <scope>NUCLEOTIDE SEQUENCE</scope>
    <source>
        <strain evidence="15">4509</strain>
    </source>
</reference>
<dbReference type="GO" id="GO:0005737">
    <property type="term" value="C:cytoplasm"/>
    <property type="evidence" value="ECO:0007669"/>
    <property type="project" value="UniProtKB-SubCell"/>
</dbReference>
<evidence type="ECO:0000256" key="3">
    <source>
        <dbReference type="ARBA" id="ARBA00022722"/>
    </source>
</evidence>
<protein>
    <recommendedName>
        <fullName evidence="13 14">Crossover junction endodeoxyribonuclease RuvC</fullName>
        <ecNumber evidence="13 14">3.1.21.10</ecNumber>
    </recommendedName>
    <alternativeName>
        <fullName evidence="13">Holliday junction nuclease RuvC</fullName>
    </alternativeName>
    <alternativeName>
        <fullName evidence="13">Holliday junction resolvase RuvC</fullName>
    </alternativeName>
</protein>
<dbReference type="GO" id="GO:0006281">
    <property type="term" value="P:DNA repair"/>
    <property type="evidence" value="ECO:0007669"/>
    <property type="project" value="UniProtKB-UniRule"/>
</dbReference>
<keyword evidence="7 13" id="KW-0378">Hydrolase</keyword>
<keyword evidence="3 13" id="KW-0540">Nuclease</keyword>
<evidence type="ECO:0000256" key="13">
    <source>
        <dbReference type="HAMAP-Rule" id="MF_00034"/>
    </source>
</evidence>
<name>A0A9D1LKE1_9FIRM</name>
<feature type="binding site" evidence="13">
    <location>
        <position position="67"/>
    </location>
    <ligand>
        <name>Mg(2+)</name>
        <dbReference type="ChEBI" id="CHEBI:18420"/>
        <label>2</label>
    </ligand>
</feature>
<dbReference type="InterPro" id="IPR012337">
    <property type="entry name" value="RNaseH-like_sf"/>
</dbReference>
<evidence type="ECO:0000313" key="15">
    <source>
        <dbReference type="EMBL" id="HIU41951.1"/>
    </source>
</evidence>
<accession>A0A9D1LKE1</accession>
<keyword evidence="5 13" id="KW-0255">Endonuclease</keyword>
<evidence type="ECO:0000256" key="8">
    <source>
        <dbReference type="ARBA" id="ARBA00022842"/>
    </source>
</evidence>
<reference evidence="15" key="1">
    <citation type="submission" date="2020-10" db="EMBL/GenBank/DDBJ databases">
        <authorList>
            <person name="Gilroy R."/>
        </authorList>
    </citation>
    <scope>NUCLEOTIDE SEQUENCE</scope>
    <source>
        <strain evidence="15">4509</strain>
    </source>
</reference>
<evidence type="ECO:0000256" key="11">
    <source>
        <dbReference type="ARBA" id="ARBA00023204"/>
    </source>
</evidence>
<feature type="active site" evidence="13">
    <location>
        <position position="140"/>
    </location>
</feature>
<dbReference type="InterPro" id="IPR036397">
    <property type="entry name" value="RNaseH_sf"/>
</dbReference>
<proteinExistence type="inferred from homology"/>
<keyword evidence="6 13" id="KW-0227">DNA damage</keyword>
<evidence type="ECO:0000256" key="6">
    <source>
        <dbReference type="ARBA" id="ARBA00022763"/>
    </source>
</evidence>
<dbReference type="GO" id="GO:0008821">
    <property type="term" value="F:crossover junction DNA endonuclease activity"/>
    <property type="evidence" value="ECO:0007669"/>
    <property type="project" value="UniProtKB-UniRule"/>
</dbReference>
<feature type="active site" evidence="13">
    <location>
        <position position="67"/>
    </location>
</feature>
<dbReference type="NCBIfam" id="NF000711">
    <property type="entry name" value="PRK00039.2-1"/>
    <property type="match status" value="1"/>
</dbReference>
<evidence type="ECO:0000256" key="2">
    <source>
        <dbReference type="ARBA" id="ARBA00022490"/>
    </source>
</evidence>
<dbReference type="FunFam" id="3.30.420.10:FF:000002">
    <property type="entry name" value="Crossover junction endodeoxyribonuclease RuvC"/>
    <property type="match status" value="1"/>
</dbReference>
<dbReference type="SUPFAM" id="SSF53098">
    <property type="entry name" value="Ribonuclease H-like"/>
    <property type="match status" value="1"/>
</dbReference>
<dbReference type="InterPro" id="IPR020563">
    <property type="entry name" value="X-over_junc_endoDNase_Mg_BS"/>
</dbReference>
<keyword evidence="11 13" id="KW-0234">DNA repair</keyword>
<comment type="subcellular location">
    <subcellularLocation>
        <location evidence="13">Cytoplasm</location>
    </subcellularLocation>
</comment>
<dbReference type="AlphaFoldDB" id="A0A9D1LKE1"/>
<gene>
    <name evidence="13 15" type="primary">ruvC</name>
    <name evidence="15" type="ORF">IAD19_05300</name>
</gene>
<dbReference type="CDD" id="cd16962">
    <property type="entry name" value="RuvC"/>
    <property type="match status" value="1"/>
</dbReference>
<evidence type="ECO:0000256" key="1">
    <source>
        <dbReference type="ARBA" id="ARBA00009518"/>
    </source>
</evidence>
<comment type="function">
    <text evidence="13">The RuvA-RuvB-RuvC complex processes Holliday junction (HJ) DNA during genetic recombination and DNA repair. Endonuclease that resolves HJ intermediates. Cleaves cruciform DNA by making single-stranded nicks across the HJ at symmetrical positions within the homologous arms, yielding a 5'-phosphate and a 3'-hydroxyl group; requires a central core of homology in the junction. The consensus cleavage sequence is 5'-(A/T)TT(C/G)-3'. Cleavage occurs on the 3'-side of the TT dinucleotide at the point of strand exchange. HJ branch migration catalyzed by RuvA-RuvB allows RuvC to scan DNA until it finds its consensus sequence, where it cleaves and resolves the cruciform DNA.</text>
</comment>
<feature type="active site" evidence="13">
    <location>
        <position position="7"/>
    </location>
</feature>
<dbReference type="EMBL" id="DVMX01000102">
    <property type="protein sequence ID" value="HIU41951.1"/>
    <property type="molecule type" value="Genomic_DNA"/>
</dbReference>
<evidence type="ECO:0000256" key="14">
    <source>
        <dbReference type="NCBIfam" id="TIGR00228"/>
    </source>
</evidence>
<evidence type="ECO:0000256" key="5">
    <source>
        <dbReference type="ARBA" id="ARBA00022759"/>
    </source>
</evidence>
<dbReference type="HAMAP" id="MF_00034">
    <property type="entry name" value="RuvC"/>
    <property type="match status" value="1"/>
</dbReference>
<dbReference type="PANTHER" id="PTHR30194:SF3">
    <property type="entry name" value="CROSSOVER JUNCTION ENDODEOXYRIBONUCLEASE RUVC"/>
    <property type="match status" value="1"/>
</dbReference>
<dbReference type="GO" id="GO:0048476">
    <property type="term" value="C:Holliday junction resolvase complex"/>
    <property type="evidence" value="ECO:0007669"/>
    <property type="project" value="UniProtKB-UniRule"/>
</dbReference>
<dbReference type="GO" id="GO:0000287">
    <property type="term" value="F:magnesium ion binding"/>
    <property type="evidence" value="ECO:0007669"/>
    <property type="project" value="UniProtKB-UniRule"/>
</dbReference>
<dbReference type="InterPro" id="IPR002176">
    <property type="entry name" value="X-over_junc_endoDNase_RuvC"/>
</dbReference>
<feature type="binding site" evidence="13">
    <location>
        <position position="7"/>
    </location>
    <ligand>
        <name>Mg(2+)</name>
        <dbReference type="ChEBI" id="CHEBI:18420"/>
        <label>1</label>
    </ligand>
</feature>
<keyword evidence="2 13" id="KW-0963">Cytoplasm</keyword>
<dbReference type="NCBIfam" id="TIGR00228">
    <property type="entry name" value="ruvC"/>
    <property type="match status" value="1"/>
</dbReference>
<dbReference type="PANTHER" id="PTHR30194">
    <property type="entry name" value="CROSSOVER JUNCTION ENDODEOXYRIBONUCLEASE RUVC"/>
    <property type="match status" value="1"/>
</dbReference>
<comment type="catalytic activity">
    <reaction evidence="12 13">
        <text>Endonucleolytic cleavage at a junction such as a reciprocal single-stranded crossover between two homologous DNA duplexes (Holliday junction).</text>
        <dbReference type="EC" id="3.1.21.10"/>
    </reaction>
</comment>
<comment type="caution">
    <text evidence="15">The sequence shown here is derived from an EMBL/GenBank/DDBJ whole genome shotgun (WGS) entry which is preliminary data.</text>
</comment>
<dbReference type="Pfam" id="PF02075">
    <property type="entry name" value="RuvC"/>
    <property type="match status" value="1"/>
</dbReference>
<dbReference type="EC" id="3.1.21.10" evidence="13 14"/>
<evidence type="ECO:0000256" key="9">
    <source>
        <dbReference type="ARBA" id="ARBA00023125"/>
    </source>
</evidence>
<dbReference type="PROSITE" id="PS01321">
    <property type="entry name" value="RUVC"/>
    <property type="match status" value="1"/>
</dbReference>
<evidence type="ECO:0000256" key="12">
    <source>
        <dbReference type="ARBA" id="ARBA00029354"/>
    </source>
</evidence>
<dbReference type="PRINTS" id="PR00696">
    <property type="entry name" value="RSOLVASERUVC"/>
</dbReference>
<dbReference type="GO" id="GO:0006310">
    <property type="term" value="P:DNA recombination"/>
    <property type="evidence" value="ECO:0007669"/>
    <property type="project" value="UniProtKB-UniRule"/>
</dbReference>
<comment type="similarity">
    <text evidence="1 13">Belongs to the RuvC family.</text>
</comment>
<dbReference type="Gene3D" id="3.30.420.10">
    <property type="entry name" value="Ribonuclease H-like superfamily/Ribonuclease H"/>
    <property type="match status" value="1"/>
</dbReference>
<comment type="cofactor">
    <cofactor evidence="13">
        <name>Mg(2+)</name>
        <dbReference type="ChEBI" id="CHEBI:18420"/>
    </cofactor>
    <text evidence="13">Binds 2 Mg(2+) ion per subunit.</text>
</comment>
<keyword evidence="4 13" id="KW-0479">Metal-binding</keyword>
<dbReference type="GO" id="GO:0003677">
    <property type="term" value="F:DNA binding"/>
    <property type="evidence" value="ECO:0007669"/>
    <property type="project" value="UniProtKB-KW"/>
</dbReference>
<evidence type="ECO:0000256" key="4">
    <source>
        <dbReference type="ARBA" id="ARBA00022723"/>
    </source>
</evidence>
<keyword evidence="8 13" id="KW-0460">Magnesium</keyword>
<keyword evidence="9 13" id="KW-0238">DNA-binding</keyword>